<dbReference type="Pfam" id="PF01762">
    <property type="entry name" value="Galactosyl_T"/>
    <property type="match status" value="1"/>
</dbReference>
<evidence type="ECO:0000256" key="10">
    <source>
        <dbReference type="SAM" id="Phobius"/>
    </source>
</evidence>
<dbReference type="Proteomes" id="UP001620626">
    <property type="component" value="Unassembled WGS sequence"/>
</dbReference>
<dbReference type="EMBL" id="JBICBT010000928">
    <property type="protein sequence ID" value="KAL3092166.1"/>
    <property type="molecule type" value="Genomic_DNA"/>
</dbReference>
<dbReference type="GO" id="GO:0016757">
    <property type="term" value="F:glycosyltransferase activity"/>
    <property type="evidence" value="ECO:0007669"/>
    <property type="project" value="UniProtKB-KW"/>
</dbReference>
<organism evidence="11 12">
    <name type="scientific">Heterodera trifolii</name>
    <dbReference type="NCBI Taxonomy" id="157864"/>
    <lineage>
        <taxon>Eukaryota</taxon>
        <taxon>Metazoa</taxon>
        <taxon>Ecdysozoa</taxon>
        <taxon>Nematoda</taxon>
        <taxon>Chromadorea</taxon>
        <taxon>Rhabditida</taxon>
        <taxon>Tylenchina</taxon>
        <taxon>Tylenchomorpha</taxon>
        <taxon>Tylenchoidea</taxon>
        <taxon>Heteroderidae</taxon>
        <taxon>Heteroderinae</taxon>
        <taxon>Heterodera</taxon>
    </lineage>
</organism>
<sequence>MKLSRGSILLRSSFCGHIKHGSIVHDPMSHGSIVYDQTKHGSIRNGPIVRCISKKVFPAELFPPFVLGGFYLTNGATVQAVLAQTHKTDGFFLDDVLFAGILAGLANATISDQQRHITSYNRKLQFKCVHGVPTLFAMFNAAKRAQCEEFFAYLKKMLCKNNGKRNLITMISSLLIAISLIYAFLPFH</sequence>
<evidence type="ECO:0000256" key="8">
    <source>
        <dbReference type="ARBA" id="ARBA00023034"/>
    </source>
</evidence>
<keyword evidence="8" id="KW-0333">Golgi apparatus</keyword>
<evidence type="ECO:0000256" key="7">
    <source>
        <dbReference type="ARBA" id="ARBA00022989"/>
    </source>
</evidence>
<keyword evidence="3" id="KW-0328">Glycosyltransferase</keyword>
<evidence type="ECO:0000256" key="4">
    <source>
        <dbReference type="ARBA" id="ARBA00022679"/>
    </source>
</evidence>
<evidence type="ECO:0000313" key="11">
    <source>
        <dbReference type="EMBL" id="KAL3092166.1"/>
    </source>
</evidence>
<accession>A0ABD2JNH1</accession>
<keyword evidence="9 10" id="KW-0472">Membrane</keyword>
<evidence type="ECO:0000256" key="5">
    <source>
        <dbReference type="ARBA" id="ARBA00022692"/>
    </source>
</evidence>
<reference evidence="11 12" key="1">
    <citation type="submission" date="2024-10" db="EMBL/GenBank/DDBJ databases">
        <authorList>
            <person name="Kim D."/>
        </authorList>
    </citation>
    <scope>NUCLEOTIDE SEQUENCE [LARGE SCALE GENOMIC DNA]</scope>
    <source>
        <strain evidence="11">BH-2024</strain>
    </source>
</reference>
<evidence type="ECO:0000256" key="1">
    <source>
        <dbReference type="ARBA" id="ARBA00004323"/>
    </source>
</evidence>
<evidence type="ECO:0000313" key="12">
    <source>
        <dbReference type="Proteomes" id="UP001620626"/>
    </source>
</evidence>
<evidence type="ECO:0008006" key="13">
    <source>
        <dbReference type="Google" id="ProtNLM"/>
    </source>
</evidence>
<keyword evidence="5 10" id="KW-0812">Transmembrane</keyword>
<keyword evidence="6" id="KW-0735">Signal-anchor</keyword>
<feature type="transmembrane region" description="Helical" evidence="10">
    <location>
        <begin position="166"/>
        <end position="185"/>
    </location>
</feature>
<comment type="similarity">
    <text evidence="2">Belongs to the glycosyltransferase 31 family.</text>
</comment>
<gene>
    <name evidence="11" type="ORF">niasHT_026718</name>
</gene>
<keyword evidence="12" id="KW-1185">Reference proteome</keyword>
<comment type="subcellular location">
    <subcellularLocation>
        <location evidence="1">Golgi apparatus membrane</location>
        <topology evidence="1">Single-pass type II membrane protein</topology>
    </subcellularLocation>
</comment>
<evidence type="ECO:0000256" key="3">
    <source>
        <dbReference type="ARBA" id="ARBA00022676"/>
    </source>
</evidence>
<keyword evidence="7 10" id="KW-1133">Transmembrane helix</keyword>
<evidence type="ECO:0000256" key="2">
    <source>
        <dbReference type="ARBA" id="ARBA00008661"/>
    </source>
</evidence>
<dbReference type="AlphaFoldDB" id="A0ABD2JNH1"/>
<proteinExistence type="inferred from homology"/>
<evidence type="ECO:0000256" key="6">
    <source>
        <dbReference type="ARBA" id="ARBA00022968"/>
    </source>
</evidence>
<dbReference type="GO" id="GO:0000139">
    <property type="term" value="C:Golgi membrane"/>
    <property type="evidence" value="ECO:0007669"/>
    <property type="project" value="UniProtKB-SubCell"/>
</dbReference>
<protein>
    <recommendedName>
        <fullName evidence="13">Hexosyltransferase</fullName>
    </recommendedName>
</protein>
<keyword evidence="4" id="KW-0808">Transferase</keyword>
<dbReference type="InterPro" id="IPR002659">
    <property type="entry name" value="Glyco_trans_31"/>
</dbReference>
<comment type="caution">
    <text evidence="11">The sequence shown here is derived from an EMBL/GenBank/DDBJ whole genome shotgun (WGS) entry which is preliminary data.</text>
</comment>
<name>A0ABD2JNH1_9BILA</name>
<evidence type="ECO:0000256" key="9">
    <source>
        <dbReference type="ARBA" id="ARBA00023136"/>
    </source>
</evidence>